<organism evidence="1">
    <name type="scientific">Leishmania guyanensis</name>
    <dbReference type="NCBI Taxonomy" id="5670"/>
    <lineage>
        <taxon>Eukaryota</taxon>
        <taxon>Discoba</taxon>
        <taxon>Euglenozoa</taxon>
        <taxon>Kinetoplastea</taxon>
        <taxon>Metakinetoplastina</taxon>
        <taxon>Trypanosomatida</taxon>
        <taxon>Trypanosomatidae</taxon>
        <taxon>Leishmaniinae</taxon>
        <taxon>Leishmania</taxon>
        <taxon>Leishmania guyanensis species complex</taxon>
    </lineage>
</organism>
<protein>
    <submittedName>
        <fullName evidence="1">Uncharacterized protein</fullName>
    </submittedName>
</protein>
<dbReference type="AlphaFoldDB" id="A0A1E1IWD8"/>
<gene>
    <name evidence="1" type="primary">LgM4147LRVhigh.22.01031.00450</name>
    <name evidence="1" type="ORF">BN36_2231180</name>
</gene>
<dbReference type="EMBL" id="CALQ01000885">
    <property type="protein sequence ID" value="CCM15610.1"/>
    <property type="molecule type" value="Genomic_DNA"/>
</dbReference>
<accession>A0A1E1IWD8</accession>
<name>A0A1E1IWD8_LEIGU</name>
<reference evidence="1" key="1">
    <citation type="submission" date="2012-08" db="EMBL/GenBank/DDBJ databases">
        <title>Comparative genomics of metastatic and non-metastatic Leishmania guyanensis provides insights into polygenic factors involved in Leishmania RNA virus infection.</title>
        <authorList>
            <person name="Smith D."/>
            <person name="Hertz-Fowler C."/>
            <person name="Martin R."/>
            <person name="Dickens N."/>
            <person name="Fasel N."/>
            <person name="Falquet L."/>
            <person name="Beverley S."/>
            <person name="Zangger H."/>
            <person name="Calderon-Copete S."/>
            <person name="Mottram J."/>
            <person name="Xenarios I."/>
        </authorList>
    </citation>
    <scope>NUCLEOTIDE SEQUENCE</scope>
    <source>
        <strain evidence="1">MHOM/BR/75/M4147/SSU:IR2SAT-LUC</strain>
    </source>
</reference>
<evidence type="ECO:0000313" key="1">
    <source>
        <dbReference type="EMBL" id="CCM15610.1"/>
    </source>
</evidence>
<proteinExistence type="predicted"/>
<sequence length="104" mass="12110">MNHDCLFFFSPSILRCETHERNPAPAESLLSLHRLPQVCSVRRKIDTTRVFLLPLISRRFFRVYFGHLCGSHTLYPPLLLTQHTYVIGLVVPLLRFCRNSTSKL</sequence>